<keyword evidence="1" id="KW-0677">Repeat</keyword>
<gene>
    <name evidence="4" type="ORF">COY37_00405</name>
</gene>
<accession>A0A2M7TBI9</accession>
<dbReference type="SMART" id="SM00116">
    <property type="entry name" value="CBS"/>
    <property type="match status" value="2"/>
</dbReference>
<feature type="domain" description="CBS" evidence="3">
    <location>
        <begin position="72"/>
        <end position="124"/>
    </location>
</feature>
<dbReference type="EMBL" id="PFNG01000013">
    <property type="protein sequence ID" value="PIZ42447.1"/>
    <property type="molecule type" value="Genomic_DNA"/>
</dbReference>
<dbReference type="SUPFAM" id="SSF54631">
    <property type="entry name" value="CBS-domain pair"/>
    <property type="match status" value="1"/>
</dbReference>
<evidence type="ECO:0000259" key="3">
    <source>
        <dbReference type="PROSITE" id="PS51371"/>
    </source>
</evidence>
<dbReference type="Pfam" id="PF00571">
    <property type="entry name" value="CBS"/>
    <property type="match status" value="2"/>
</dbReference>
<evidence type="ECO:0000313" key="4">
    <source>
        <dbReference type="EMBL" id="PIZ42447.1"/>
    </source>
</evidence>
<comment type="caution">
    <text evidence="4">The sequence shown here is derived from an EMBL/GenBank/DDBJ whole genome shotgun (WGS) entry which is preliminary data.</text>
</comment>
<evidence type="ECO:0000256" key="2">
    <source>
        <dbReference type="PROSITE-ProRule" id="PRU00703"/>
    </source>
</evidence>
<dbReference type="RefSeq" id="WP_286678767.1">
    <property type="nucleotide sequence ID" value="NZ_MNXI01000103.1"/>
</dbReference>
<dbReference type="InterPro" id="IPR046342">
    <property type="entry name" value="CBS_dom_sf"/>
</dbReference>
<sequence length="124" mass="13438">MFVQDIMVSDLVTIGPSASIADAAAVMLQKGTTSLFVTHSDKLLGIITDSDILYSVVAQGFAPTEHQIWEFMDFNPPIANPGMDILALISLMDRYRLTKLPVIEEGKLIGTVTLADIAAKLDLM</sequence>
<dbReference type="InterPro" id="IPR000644">
    <property type="entry name" value="CBS_dom"/>
</dbReference>
<dbReference type="Gene3D" id="3.10.580.10">
    <property type="entry name" value="CBS-domain"/>
    <property type="match status" value="1"/>
</dbReference>
<dbReference type="InterPro" id="IPR051462">
    <property type="entry name" value="CBS_domain-containing"/>
</dbReference>
<dbReference type="Proteomes" id="UP000230956">
    <property type="component" value="Unassembled WGS sequence"/>
</dbReference>
<keyword evidence="2" id="KW-0129">CBS domain</keyword>
<evidence type="ECO:0000256" key="1">
    <source>
        <dbReference type="ARBA" id="ARBA00022737"/>
    </source>
</evidence>
<dbReference type="PANTHER" id="PTHR48108">
    <property type="entry name" value="CBS DOMAIN-CONTAINING PROTEIN CBSX2, CHLOROPLASTIC"/>
    <property type="match status" value="1"/>
</dbReference>
<dbReference type="AlphaFoldDB" id="A0A2M7TBI9"/>
<protein>
    <recommendedName>
        <fullName evidence="3">CBS domain-containing protein</fullName>
    </recommendedName>
</protein>
<dbReference type="PANTHER" id="PTHR48108:SF34">
    <property type="entry name" value="CBS DOMAIN-CONTAINING PROTEIN YHCV"/>
    <property type="match status" value="1"/>
</dbReference>
<evidence type="ECO:0000313" key="5">
    <source>
        <dbReference type="Proteomes" id="UP000230956"/>
    </source>
</evidence>
<reference evidence="5" key="1">
    <citation type="submission" date="2017-09" db="EMBL/GenBank/DDBJ databases">
        <title>Depth-based differentiation of microbial function through sediment-hosted aquifers and enrichment of novel symbionts in the deep terrestrial subsurface.</title>
        <authorList>
            <person name="Probst A.J."/>
            <person name="Ladd B."/>
            <person name="Jarett J.K."/>
            <person name="Geller-Mcgrath D.E."/>
            <person name="Sieber C.M.K."/>
            <person name="Emerson J.B."/>
            <person name="Anantharaman K."/>
            <person name="Thomas B.C."/>
            <person name="Malmstrom R."/>
            <person name="Stieglmeier M."/>
            <person name="Klingl A."/>
            <person name="Woyke T."/>
            <person name="Ryan C.M."/>
            <person name="Banfield J.F."/>
        </authorList>
    </citation>
    <scope>NUCLEOTIDE SEQUENCE [LARGE SCALE GENOMIC DNA]</scope>
</reference>
<dbReference type="PROSITE" id="PS51371">
    <property type="entry name" value="CBS"/>
    <property type="match status" value="2"/>
</dbReference>
<name>A0A2M7TBI9_9ACTN</name>
<organism evidence="4 5">
    <name type="scientific">Candidatus Aquicultor secundus</name>
    <dbReference type="NCBI Taxonomy" id="1973895"/>
    <lineage>
        <taxon>Bacteria</taxon>
        <taxon>Bacillati</taxon>
        <taxon>Actinomycetota</taxon>
        <taxon>Candidatus Aquicultoria</taxon>
        <taxon>Candidatus Aquicultorales</taxon>
        <taxon>Candidatus Aquicultoraceae</taxon>
        <taxon>Candidatus Aquicultor</taxon>
    </lineage>
</organism>
<feature type="domain" description="CBS" evidence="3">
    <location>
        <begin position="7"/>
        <end position="64"/>
    </location>
</feature>
<proteinExistence type="predicted"/>